<proteinExistence type="predicted"/>
<organism evidence="2">
    <name type="scientific">Arion vulgaris</name>
    <dbReference type="NCBI Taxonomy" id="1028688"/>
    <lineage>
        <taxon>Eukaryota</taxon>
        <taxon>Metazoa</taxon>
        <taxon>Spiralia</taxon>
        <taxon>Lophotrochozoa</taxon>
        <taxon>Mollusca</taxon>
        <taxon>Gastropoda</taxon>
        <taxon>Heterobranchia</taxon>
        <taxon>Euthyneura</taxon>
        <taxon>Panpulmonata</taxon>
        <taxon>Eupulmonata</taxon>
        <taxon>Stylommatophora</taxon>
        <taxon>Helicina</taxon>
        <taxon>Arionoidea</taxon>
        <taxon>Arionidae</taxon>
        <taxon>Arion</taxon>
    </lineage>
</organism>
<gene>
    <name evidence="2" type="primary">ORF50749</name>
</gene>
<protein>
    <submittedName>
        <fullName evidence="2">Uncharacterized protein</fullName>
    </submittedName>
</protein>
<feature type="region of interest" description="Disordered" evidence="1">
    <location>
        <begin position="1"/>
        <end position="30"/>
    </location>
</feature>
<dbReference type="EMBL" id="HACG01017283">
    <property type="protein sequence ID" value="CEK64148.1"/>
    <property type="molecule type" value="Transcribed_RNA"/>
</dbReference>
<evidence type="ECO:0000256" key="1">
    <source>
        <dbReference type="SAM" id="MobiDB-lite"/>
    </source>
</evidence>
<evidence type="ECO:0000313" key="2">
    <source>
        <dbReference type="EMBL" id="CEK64148.1"/>
    </source>
</evidence>
<reference evidence="2" key="1">
    <citation type="submission" date="2014-12" db="EMBL/GenBank/DDBJ databases">
        <title>Insight into the proteome of Arion vulgaris.</title>
        <authorList>
            <person name="Aradska J."/>
            <person name="Bulat T."/>
            <person name="Smidak R."/>
            <person name="Sarate P."/>
            <person name="Gangsoo J."/>
            <person name="Sialana F."/>
            <person name="Bilban M."/>
            <person name="Lubec G."/>
        </authorList>
    </citation>
    <scope>NUCLEOTIDE SEQUENCE</scope>
    <source>
        <tissue evidence="2">Skin</tissue>
    </source>
</reference>
<dbReference type="AlphaFoldDB" id="A0A0B6Z6I6"/>
<feature type="non-terminal residue" evidence="2">
    <location>
        <position position="69"/>
    </location>
</feature>
<sequence>MPSRRRGRDPGNGEDTTSKKSCVHQPRRDVPTEFNKKRCSTWFHVYTSPNESTLGPEGMEKLCEDIGVE</sequence>
<dbReference type="Gene3D" id="1.10.238.10">
    <property type="entry name" value="EF-hand"/>
    <property type="match status" value="1"/>
</dbReference>
<accession>A0A0B6Z6I6</accession>
<name>A0A0B6Z6I6_9EUPU</name>